<feature type="coiled-coil region" evidence="1">
    <location>
        <begin position="160"/>
        <end position="194"/>
    </location>
</feature>
<protein>
    <submittedName>
        <fullName evidence="2">Uncharacterized protein</fullName>
    </submittedName>
</protein>
<dbReference type="EMBL" id="KV878905">
    <property type="protein sequence ID" value="OJJ81596.1"/>
    <property type="molecule type" value="Genomic_DNA"/>
</dbReference>
<dbReference type="STRING" id="1160497.A0A1L9VCE8"/>
<keyword evidence="1" id="KW-0175">Coiled coil</keyword>
<dbReference type="GeneID" id="34458336"/>
<reference evidence="3" key="1">
    <citation type="journal article" date="2017" name="Genome Biol.">
        <title>Comparative genomics reveals high biological diversity and specific adaptations in the industrially and medically important fungal genus Aspergillus.</title>
        <authorList>
            <person name="de Vries R.P."/>
            <person name="Riley R."/>
            <person name="Wiebenga A."/>
            <person name="Aguilar-Osorio G."/>
            <person name="Amillis S."/>
            <person name="Uchima C.A."/>
            <person name="Anderluh G."/>
            <person name="Asadollahi M."/>
            <person name="Askin M."/>
            <person name="Barry K."/>
            <person name="Battaglia E."/>
            <person name="Bayram O."/>
            <person name="Benocci T."/>
            <person name="Braus-Stromeyer S.A."/>
            <person name="Caldana C."/>
            <person name="Canovas D."/>
            <person name="Cerqueira G.C."/>
            <person name="Chen F."/>
            <person name="Chen W."/>
            <person name="Choi C."/>
            <person name="Clum A."/>
            <person name="Dos Santos R.A."/>
            <person name="Damasio A.R."/>
            <person name="Diallinas G."/>
            <person name="Emri T."/>
            <person name="Fekete E."/>
            <person name="Flipphi M."/>
            <person name="Freyberg S."/>
            <person name="Gallo A."/>
            <person name="Gournas C."/>
            <person name="Habgood R."/>
            <person name="Hainaut M."/>
            <person name="Harispe M.L."/>
            <person name="Henrissat B."/>
            <person name="Hilden K.S."/>
            <person name="Hope R."/>
            <person name="Hossain A."/>
            <person name="Karabika E."/>
            <person name="Karaffa L."/>
            <person name="Karanyi Z."/>
            <person name="Krasevec N."/>
            <person name="Kuo A."/>
            <person name="Kusch H."/>
            <person name="LaButti K."/>
            <person name="Lagendijk E.L."/>
            <person name="Lapidus A."/>
            <person name="Levasseur A."/>
            <person name="Lindquist E."/>
            <person name="Lipzen A."/>
            <person name="Logrieco A.F."/>
            <person name="MacCabe A."/>
            <person name="Maekelae M.R."/>
            <person name="Malavazi I."/>
            <person name="Melin P."/>
            <person name="Meyer V."/>
            <person name="Mielnichuk N."/>
            <person name="Miskei M."/>
            <person name="Molnar A.P."/>
            <person name="Mule G."/>
            <person name="Ngan C.Y."/>
            <person name="Orejas M."/>
            <person name="Orosz E."/>
            <person name="Ouedraogo J.P."/>
            <person name="Overkamp K.M."/>
            <person name="Park H.-S."/>
            <person name="Perrone G."/>
            <person name="Piumi F."/>
            <person name="Punt P.J."/>
            <person name="Ram A.F."/>
            <person name="Ramon A."/>
            <person name="Rauscher S."/>
            <person name="Record E."/>
            <person name="Riano-Pachon D.M."/>
            <person name="Robert V."/>
            <person name="Roehrig J."/>
            <person name="Ruller R."/>
            <person name="Salamov A."/>
            <person name="Salih N.S."/>
            <person name="Samson R.A."/>
            <person name="Sandor E."/>
            <person name="Sanguinetti M."/>
            <person name="Schuetze T."/>
            <person name="Sepcic K."/>
            <person name="Shelest E."/>
            <person name="Sherlock G."/>
            <person name="Sophianopoulou V."/>
            <person name="Squina F.M."/>
            <person name="Sun H."/>
            <person name="Susca A."/>
            <person name="Todd R.B."/>
            <person name="Tsang A."/>
            <person name="Unkles S.E."/>
            <person name="van de Wiele N."/>
            <person name="van Rossen-Uffink D."/>
            <person name="Oliveira J.V."/>
            <person name="Vesth T.C."/>
            <person name="Visser J."/>
            <person name="Yu J.-H."/>
            <person name="Zhou M."/>
            <person name="Andersen M.R."/>
            <person name="Archer D.B."/>
            <person name="Baker S.E."/>
            <person name="Benoit I."/>
            <person name="Brakhage A.A."/>
            <person name="Braus G.H."/>
            <person name="Fischer R."/>
            <person name="Frisvad J.C."/>
            <person name="Goldman G.H."/>
            <person name="Houbraken J."/>
            <person name="Oakley B."/>
            <person name="Pocsi I."/>
            <person name="Scazzocchio C."/>
            <person name="Seiboth B."/>
            <person name="vanKuyk P.A."/>
            <person name="Wortman J."/>
            <person name="Dyer P.S."/>
            <person name="Grigoriev I.V."/>
        </authorList>
    </citation>
    <scope>NUCLEOTIDE SEQUENCE [LARGE SCALE GENOMIC DNA]</scope>
    <source>
        <strain evidence="3">CBS 516.65</strain>
    </source>
</reference>
<evidence type="ECO:0000313" key="2">
    <source>
        <dbReference type="EMBL" id="OJJ81596.1"/>
    </source>
</evidence>
<dbReference type="AlphaFoldDB" id="A0A1L9VCE8"/>
<name>A0A1L9VCE8_ASPGL</name>
<sequence length="315" mass="36430">MFQCLERKQTQTLPTLEDLLAMFEFLTKEKRPLRTLEDWLKGIKQVKDPLELTNFLFLNWPSFTDKVKVLISLPKTAIRNDVGMKLLESRLEDSMYAQLAQVVRWLIFGNGSDSNQKKGLAWSRSIIVMDIGRRRIVQREIYVQEEMKALQKSLHGDSEGATETSQLSAYEKELENLNNEYWSLNRDLGQFESAIPAGALSKAFKSWRADPDWYLCQWLREDCARRGGCCGRDCGCCEKARATNRRWNRGHCTGVCGCCVRTQGCTDRDVTSTESEEEDYPYDADDLFARSQYEDRFDRAYIWGLSFLDELDLLG</sequence>
<evidence type="ECO:0000256" key="1">
    <source>
        <dbReference type="SAM" id="Coils"/>
    </source>
</evidence>
<gene>
    <name evidence="2" type="ORF">ASPGLDRAFT_1497696</name>
</gene>
<dbReference type="VEuPathDB" id="FungiDB:ASPGLDRAFT_1497696"/>
<organism evidence="2 3">
    <name type="scientific">Aspergillus glaucus CBS 516.65</name>
    <dbReference type="NCBI Taxonomy" id="1160497"/>
    <lineage>
        <taxon>Eukaryota</taxon>
        <taxon>Fungi</taxon>
        <taxon>Dikarya</taxon>
        <taxon>Ascomycota</taxon>
        <taxon>Pezizomycotina</taxon>
        <taxon>Eurotiomycetes</taxon>
        <taxon>Eurotiomycetidae</taxon>
        <taxon>Eurotiales</taxon>
        <taxon>Aspergillaceae</taxon>
        <taxon>Aspergillus</taxon>
        <taxon>Aspergillus subgen. Aspergillus</taxon>
    </lineage>
</organism>
<keyword evidence="3" id="KW-1185">Reference proteome</keyword>
<evidence type="ECO:0000313" key="3">
    <source>
        <dbReference type="Proteomes" id="UP000184300"/>
    </source>
</evidence>
<proteinExistence type="predicted"/>
<dbReference type="RefSeq" id="XP_022398294.1">
    <property type="nucleotide sequence ID" value="XM_022542075.1"/>
</dbReference>
<dbReference type="Proteomes" id="UP000184300">
    <property type="component" value="Unassembled WGS sequence"/>
</dbReference>
<accession>A0A1L9VCE8</accession>
<dbReference type="OrthoDB" id="10486382at2759"/>